<evidence type="ECO:0000256" key="1">
    <source>
        <dbReference type="ARBA" id="ARBA00023015"/>
    </source>
</evidence>
<organism evidence="5 6">
    <name type="scientific">Siphonobacter aquaeclarae</name>
    <dbReference type="NCBI Taxonomy" id="563176"/>
    <lineage>
        <taxon>Bacteria</taxon>
        <taxon>Pseudomonadati</taxon>
        <taxon>Bacteroidota</taxon>
        <taxon>Cytophagia</taxon>
        <taxon>Cytophagales</taxon>
        <taxon>Cytophagaceae</taxon>
        <taxon>Siphonobacter</taxon>
    </lineage>
</organism>
<evidence type="ECO:0000259" key="4">
    <source>
        <dbReference type="PROSITE" id="PS50932"/>
    </source>
</evidence>
<proteinExistence type="predicted"/>
<dbReference type="AlphaFoldDB" id="A0A1G9MDW3"/>
<evidence type="ECO:0000313" key="6">
    <source>
        <dbReference type="Proteomes" id="UP000198901"/>
    </source>
</evidence>
<dbReference type="Pfam" id="PF13377">
    <property type="entry name" value="Peripla_BP_3"/>
    <property type="match status" value="1"/>
</dbReference>
<dbReference type="CDD" id="cd06267">
    <property type="entry name" value="PBP1_LacI_sugar_binding-like"/>
    <property type="match status" value="1"/>
</dbReference>
<evidence type="ECO:0000256" key="2">
    <source>
        <dbReference type="ARBA" id="ARBA00023125"/>
    </source>
</evidence>
<dbReference type="InterPro" id="IPR010982">
    <property type="entry name" value="Lambda_DNA-bd_dom_sf"/>
</dbReference>
<dbReference type="Gene3D" id="1.10.260.40">
    <property type="entry name" value="lambda repressor-like DNA-binding domains"/>
    <property type="match status" value="1"/>
</dbReference>
<dbReference type="SUPFAM" id="SSF53822">
    <property type="entry name" value="Periplasmic binding protein-like I"/>
    <property type="match status" value="1"/>
</dbReference>
<dbReference type="CDD" id="cd01392">
    <property type="entry name" value="HTH_LacI"/>
    <property type="match status" value="1"/>
</dbReference>
<dbReference type="STRING" id="563176.SAMN04488090_1551"/>
<keyword evidence="6" id="KW-1185">Reference proteome</keyword>
<dbReference type="PANTHER" id="PTHR30146:SF109">
    <property type="entry name" value="HTH-TYPE TRANSCRIPTIONAL REGULATOR GALS"/>
    <property type="match status" value="1"/>
</dbReference>
<dbReference type="InterPro" id="IPR000843">
    <property type="entry name" value="HTH_LacI"/>
</dbReference>
<name>A0A1G9MDW3_9BACT</name>
<gene>
    <name evidence="5" type="ORF">SAMN04488090_1551</name>
</gene>
<dbReference type="InterPro" id="IPR028082">
    <property type="entry name" value="Peripla_BP_I"/>
</dbReference>
<dbReference type="OrthoDB" id="833520at2"/>
<accession>A0A1G9MDW3</accession>
<protein>
    <submittedName>
        <fullName evidence="5">Transcriptional regulator, LacI family</fullName>
    </submittedName>
</protein>
<reference evidence="5 6" key="1">
    <citation type="submission" date="2016-10" db="EMBL/GenBank/DDBJ databases">
        <authorList>
            <person name="de Groot N.N."/>
        </authorList>
    </citation>
    <scope>NUCLEOTIDE SEQUENCE [LARGE SCALE GENOMIC DNA]</scope>
    <source>
        <strain evidence="5 6">DSM 21668</strain>
    </source>
</reference>
<dbReference type="PROSITE" id="PS50932">
    <property type="entry name" value="HTH_LACI_2"/>
    <property type="match status" value="1"/>
</dbReference>
<keyword evidence="2" id="KW-0238">DNA-binding</keyword>
<dbReference type="SUPFAM" id="SSF47413">
    <property type="entry name" value="lambda repressor-like DNA-binding domains"/>
    <property type="match status" value="1"/>
</dbReference>
<dbReference type="EMBL" id="FNGS01000003">
    <property type="protein sequence ID" value="SDL72107.1"/>
    <property type="molecule type" value="Genomic_DNA"/>
</dbReference>
<dbReference type="Proteomes" id="UP000198901">
    <property type="component" value="Unassembled WGS sequence"/>
</dbReference>
<keyword evidence="3" id="KW-0804">Transcription</keyword>
<keyword evidence="1" id="KW-0805">Transcription regulation</keyword>
<dbReference type="Gene3D" id="3.40.50.2300">
    <property type="match status" value="2"/>
</dbReference>
<dbReference type="GO" id="GO:0000976">
    <property type="term" value="F:transcription cis-regulatory region binding"/>
    <property type="evidence" value="ECO:0007669"/>
    <property type="project" value="TreeGrafter"/>
</dbReference>
<dbReference type="PANTHER" id="PTHR30146">
    <property type="entry name" value="LACI-RELATED TRANSCRIPTIONAL REPRESSOR"/>
    <property type="match status" value="1"/>
</dbReference>
<dbReference type="GO" id="GO:0003700">
    <property type="term" value="F:DNA-binding transcription factor activity"/>
    <property type="evidence" value="ECO:0007669"/>
    <property type="project" value="TreeGrafter"/>
</dbReference>
<feature type="domain" description="HTH lacI-type" evidence="4">
    <location>
        <begin position="48"/>
        <end position="102"/>
    </location>
</feature>
<dbReference type="Pfam" id="PF00356">
    <property type="entry name" value="LacI"/>
    <property type="match status" value="1"/>
</dbReference>
<dbReference type="RefSeq" id="WP_093200007.1">
    <property type="nucleotide sequence ID" value="NZ_FNGS01000003.1"/>
</dbReference>
<dbReference type="SMART" id="SM00354">
    <property type="entry name" value="HTH_LACI"/>
    <property type="match status" value="1"/>
</dbReference>
<evidence type="ECO:0000256" key="3">
    <source>
        <dbReference type="ARBA" id="ARBA00023163"/>
    </source>
</evidence>
<dbReference type="InterPro" id="IPR046335">
    <property type="entry name" value="LacI/GalR-like_sensor"/>
</dbReference>
<evidence type="ECO:0000313" key="5">
    <source>
        <dbReference type="EMBL" id="SDL72107.1"/>
    </source>
</evidence>
<sequence length="379" mass="42567">MIECTRCGRVEGIKRAGFVRGQQRYFCRDCRYYFVLEKQAPAPRRRQTTIIDIARHLGVSPSTVSKALSGRQDISPRTREEIRRVAAELQYQPNLLAQGLTSSKTFTIGVIIPNIERPFFASVVSGIQQVVSPAGYRVMICQSNESHATEVANVQALVASRVEGMLICHSIETETFDHIARPFANGFPIVHFDRVCEEIATAKVIQDDFGGAFAMVEHLLQQGYRRIAILAGPEKLLISRRRLAGYQAALEKYGLPLEEELIYHGDFRPETARRALEQWENQRPDAVFCIHYGNAIDLLQALHERGIRVPEEMALAGFGDELLTALIEPGLTTIQPYPFQIGQKAARLLLEQIHHPESFVPATHVLKGELIVRGSSRKK</sequence>